<dbReference type="KEGG" id="bcad:DBX24_07775"/>
<dbReference type="AlphaFoldDB" id="A0A6P1QXP3"/>
<gene>
    <name evidence="1" type="ORF">DBX24_07775</name>
</gene>
<dbReference type="EMBL" id="CP029149">
    <property type="protein sequence ID" value="QHN65783.1"/>
    <property type="molecule type" value="Genomic_DNA"/>
</dbReference>
<protein>
    <submittedName>
        <fullName evidence="1">Uncharacterized protein</fullName>
    </submittedName>
</protein>
<proteinExistence type="predicted"/>
<dbReference type="OrthoDB" id="1267792at2"/>
<keyword evidence="2" id="KW-1185">Reference proteome</keyword>
<organism evidence="1 2">
    <name type="scientific">Bergeyella cardium</name>
    <dbReference type="NCBI Taxonomy" id="1585976"/>
    <lineage>
        <taxon>Bacteria</taxon>
        <taxon>Pseudomonadati</taxon>
        <taxon>Bacteroidota</taxon>
        <taxon>Flavobacteriia</taxon>
        <taxon>Flavobacteriales</taxon>
        <taxon>Weeksellaceae</taxon>
        <taxon>Bergeyella</taxon>
    </lineage>
</organism>
<name>A0A6P1QXP3_9FLAO</name>
<evidence type="ECO:0000313" key="1">
    <source>
        <dbReference type="EMBL" id="QHN65783.1"/>
    </source>
</evidence>
<accession>A0A6P1QXP3</accession>
<dbReference type="RefSeq" id="WP_160224495.1">
    <property type="nucleotide sequence ID" value="NZ_CP029149.1"/>
</dbReference>
<evidence type="ECO:0000313" key="2">
    <source>
        <dbReference type="Proteomes" id="UP000464318"/>
    </source>
</evidence>
<reference evidence="1 2" key="1">
    <citation type="submission" date="2018-04" db="EMBL/GenBank/DDBJ databases">
        <title>Characteristic and Complete Genome Sequencing of A Novel Member of Infective Endocarditis Causative Bacteria: Bergeyella cardium QL-PH.</title>
        <authorList>
            <person name="Pan H."/>
            <person name="Sun E."/>
            <person name="Zhang Y."/>
        </authorList>
    </citation>
    <scope>NUCLEOTIDE SEQUENCE [LARGE SCALE GENOMIC DNA]</scope>
    <source>
        <strain evidence="1 2">HPQL</strain>
    </source>
</reference>
<dbReference type="Proteomes" id="UP000464318">
    <property type="component" value="Chromosome"/>
</dbReference>
<sequence>MSLNNSPKEYLKEEIQIVFSKDIKLKWDIAKSRFVKDSYYENIKNNRELIKKLFNSITDTTDLKIKTDTKTNTLKKGDIAFLYLNETGEIQLYKCLKIQFDILDKSRIPYGLLDYLETNRAEVAKKVKECHQNKKG</sequence>